<organism evidence="1 2">
    <name type="scientific">Euplotes crassus</name>
    <dbReference type="NCBI Taxonomy" id="5936"/>
    <lineage>
        <taxon>Eukaryota</taxon>
        <taxon>Sar</taxon>
        <taxon>Alveolata</taxon>
        <taxon>Ciliophora</taxon>
        <taxon>Intramacronucleata</taxon>
        <taxon>Spirotrichea</taxon>
        <taxon>Hypotrichia</taxon>
        <taxon>Euplotida</taxon>
        <taxon>Euplotidae</taxon>
        <taxon>Moneuplotes</taxon>
    </lineage>
</organism>
<accession>A0AAD1XTD6</accession>
<evidence type="ECO:0000313" key="2">
    <source>
        <dbReference type="Proteomes" id="UP001295684"/>
    </source>
</evidence>
<keyword evidence="2" id="KW-1185">Reference proteome</keyword>
<proteinExistence type="predicted"/>
<protein>
    <submittedName>
        <fullName evidence="1">Uncharacterized protein</fullName>
    </submittedName>
</protein>
<dbReference type="AlphaFoldDB" id="A0AAD1XTD6"/>
<dbReference type="EMBL" id="CAMPGE010019880">
    <property type="protein sequence ID" value="CAI2378182.1"/>
    <property type="molecule type" value="Genomic_DNA"/>
</dbReference>
<sequence length="113" mass="13435">MCRNWIFDSISCPFQQSHISQISDKLQNSGNKFIRDRRIFLQQLVISSLLILQLDKRHLNFFRFKEESQKSTYLVLWNKTKCSCGHLGRKSTCRNRSNVWILNSCEIVVSYFI</sequence>
<reference evidence="1" key="1">
    <citation type="submission" date="2023-07" db="EMBL/GenBank/DDBJ databases">
        <authorList>
            <consortium name="AG Swart"/>
            <person name="Singh M."/>
            <person name="Singh A."/>
            <person name="Seah K."/>
            <person name="Emmerich C."/>
        </authorList>
    </citation>
    <scope>NUCLEOTIDE SEQUENCE</scope>
    <source>
        <strain evidence="1">DP1</strain>
    </source>
</reference>
<evidence type="ECO:0000313" key="1">
    <source>
        <dbReference type="EMBL" id="CAI2378182.1"/>
    </source>
</evidence>
<comment type="caution">
    <text evidence="1">The sequence shown here is derived from an EMBL/GenBank/DDBJ whole genome shotgun (WGS) entry which is preliminary data.</text>
</comment>
<dbReference type="Proteomes" id="UP001295684">
    <property type="component" value="Unassembled WGS sequence"/>
</dbReference>
<name>A0AAD1XTD6_EUPCR</name>
<gene>
    <name evidence="1" type="ORF">ECRASSUSDP1_LOCUS19577</name>
</gene>